<evidence type="ECO:0000256" key="1">
    <source>
        <dbReference type="ARBA" id="ARBA00022612"/>
    </source>
</evidence>
<dbReference type="InterPro" id="IPR038713">
    <property type="entry name" value="Terminase_Gp1_N_sf"/>
</dbReference>
<dbReference type="InterPro" id="IPR052404">
    <property type="entry name" value="SPP1-like_terminase"/>
</dbReference>
<dbReference type="PATRIC" id="fig|35806.4.peg.48"/>
<keyword evidence="1" id="KW-1188">Viral release from host cell</keyword>
<dbReference type="EMBL" id="AP014800">
    <property type="protein sequence ID" value="BAQ67220.1"/>
    <property type="molecule type" value="Genomic_DNA"/>
</dbReference>
<dbReference type="Proteomes" id="UP000064912">
    <property type="component" value="Chromosome"/>
</dbReference>
<protein>
    <submittedName>
        <fullName evidence="3">Terminase small subunit</fullName>
    </submittedName>
</protein>
<dbReference type="Gene3D" id="1.10.10.1400">
    <property type="entry name" value="Terminase, small subunit, N-terminal DNA-binding domain, HTH motif"/>
    <property type="match status" value="1"/>
</dbReference>
<sequence>MALTAKQRRFVEEYLVDLNATQAAIRAGYSARTAEQQGSRLLRNVQVLDAIADAQAQRSERTQLDADWMLRRLAAEVTADLADILDEAGAIRPVKDWPLIWRQGLVSGLDVNETLVEGEKVGQTVKIKLSERIKRLELIGKHVSVQAFRDQVNTTGAISLTVNQEDAEL</sequence>
<dbReference type="PANTHER" id="PTHR41328">
    <property type="entry name" value="TERMINASE SMALL SUBUNIT-RELATED"/>
    <property type="match status" value="1"/>
</dbReference>
<dbReference type="KEGG" id="rsu:NHU_00048"/>
<dbReference type="AlphaFoldDB" id="A0A0D6AX94"/>
<dbReference type="Pfam" id="PF03592">
    <property type="entry name" value="Terminase_2"/>
    <property type="match status" value="1"/>
</dbReference>
<organism evidence="3 4">
    <name type="scientific">Rhodovulum sulfidophilum</name>
    <name type="common">Rhodobacter sulfidophilus</name>
    <dbReference type="NCBI Taxonomy" id="35806"/>
    <lineage>
        <taxon>Bacteria</taxon>
        <taxon>Pseudomonadati</taxon>
        <taxon>Pseudomonadota</taxon>
        <taxon>Alphaproteobacteria</taxon>
        <taxon>Rhodobacterales</taxon>
        <taxon>Paracoccaceae</taxon>
        <taxon>Rhodovulum</taxon>
    </lineage>
</organism>
<evidence type="ECO:0000313" key="3">
    <source>
        <dbReference type="EMBL" id="BAQ67220.1"/>
    </source>
</evidence>
<evidence type="ECO:0000256" key="2">
    <source>
        <dbReference type="ARBA" id="ARBA00023219"/>
    </source>
</evidence>
<proteinExistence type="predicted"/>
<accession>A0A0D6AX94</accession>
<keyword evidence="2" id="KW-0231">Viral genome packaging</keyword>
<dbReference type="GO" id="GO:0051276">
    <property type="term" value="P:chromosome organization"/>
    <property type="evidence" value="ECO:0007669"/>
    <property type="project" value="InterPro"/>
</dbReference>
<reference evidence="3 4" key="1">
    <citation type="submission" date="2015-02" db="EMBL/GenBank/DDBJ databases">
        <title>Genome sequene of Rhodovulum sulfidophilum DSM 2351.</title>
        <authorList>
            <person name="Nagao N."/>
        </authorList>
    </citation>
    <scope>NUCLEOTIDE SEQUENCE [LARGE SCALE GENOMIC DNA]</scope>
    <source>
        <strain evidence="3 4">DSM 2351</strain>
    </source>
</reference>
<dbReference type="InterPro" id="IPR005335">
    <property type="entry name" value="Terminase_ssu"/>
</dbReference>
<gene>
    <name evidence="3" type="ORF">NHU_00048</name>
</gene>
<name>A0A0D6AX94_RHOSU</name>
<dbReference type="PANTHER" id="PTHR41328:SF2">
    <property type="entry name" value="TERMINASE SMALL SUBUNIT"/>
    <property type="match status" value="1"/>
</dbReference>
<evidence type="ECO:0000313" key="4">
    <source>
        <dbReference type="Proteomes" id="UP000064912"/>
    </source>
</evidence>